<protein>
    <submittedName>
        <fullName evidence="1">Uncharacterized protein</fullName>
    </submittedName>
</protein>
<name>A0A1Y1BNB5_9BURK</name>
<dbReference type="EMBL" id="AP018112">
    <property type="protein sequence ID" value="BAX61482.1"/>
    <property type="molecule type" value="Genomic_DNA"/>
</dbReference>
<reference evidence="1 2" key="1">
    <citation type="journal article" date="2017" name="Genome Announc.">
        <title>Complete Genome Sequence of Burkholderia stabilis FERMP-21014.</title>
        <authorList>
            <person name="Konishi K."/>
            <person name="Kumagai T."/>
            <person name="Sakasegawa S."/>
            <person name="Tamura T."/>
        </authorList>
    </citation>
    <scope>NUCLEOTIDE SEQUENCE [LARGE SCALE GENOMIC DNA]</scope>
    <source>
        <strain evidence="1 2">FERMP-21014</strain>
    </source>
</reference>
<evidence type="ECO:0000313" key="1">
    <source>
        <dbReference type="EMBL" id="BAX61482.1"/>
    </source>
</evidence>
<evidence type="ECO:0000313" key="2">
    <source>
        <dbReference type="Proteomes" id="UP000218432"/>
    </source>
</evidence>
<sequence>MLWNVKCLMSYIRVVAQGAGECGRTGEWAFPGVRRRTAGAPLLARSSAWFLRLSAEREAICGGLPGCGLEASADAGSALSGLAFVMWNSGGSCEAAPDDGMPLAKEALAVDSGLDRPGSTIHGIADAVTPVVW</sequence>
<organism evidence="1 2">
    <name type="scientific">Burkholderia stabilis</name>
    <dbReference type="NCBI Taxonomy" id="95485"/>
    <lineage>
        <taxon>Bacteria</taxon>
        <taxon>Pseudomonadati</taxon>
        <taxon>Pseudomonadota</taxon>
        <taxon>Betaproteobacteria</taxon>
        <taxon>Burkholderiales</taxon>
        <taxon>Burkholderiaceae</taxon>
        <taxon>Burkholderia</taxon>
        <taxon>Burkholderia cepacia complex</taxon>
    </lineage>
</organism>
<proteinExistence type="predicted"/>
<accession>A0A1Y1BNB5</accession>
<dbReference type="Proteomes" id="UP000218432">
    <property type="component" value="Chromosome 2"/>
</dbReference>
<gene>
    <name evidence="1" type="ORF">BSFP_043490</name>
</gene>
<dbReference type="AlphaFoldDB" id="A0A1Y1BNB5"/>